<dbReference type="RefSeq" id="WP_389220844.1">
    <property type="nucleotide sequence ID" value="NZ_JBIACJ010000007.1"/>
</dbReference>
<dbReference type="Pfam" id="PF01814">
    <property type="entry name" value="Hemerythrin"/>
    <property type="match status" value="1"/>
</dbReference>
<gene>
    <name evidence="2" type="ORF">ACFYKT_14320</name>
</gene>
<dbReference type="Proteomes" id="UP001601058">
    <property type="component" value="Unassembled WGS sequence"/>
</dbReference>
<proteinExistence type="predicted"/>
<evidence type="ECO:0000313" key="3">
    <source>
        <dbReference type="Proteomes" id="UP001601058"/>
    </source>
</evidence>
<accession>A0ABW6K3J4</accession>
<evidence type="ECO:0000313" key="2">
    <source>
        <dbReference type="EMBL" id="MFE8697515.1"/>
    </source>
</evidence>
<comment type="caution">
    <text evidence="2">The sequence shown here is derived from an EMBL/GenBank/DDBJ whole genome shotgun (WGS) entry which is preliminary data.</text>
</comment>
<organism evidence="2 3">
    <name type="scientific">Cytobacillus mangrovibacter</name>
    <dbReference type="NCBI Taxonomy" id="3299024"/>
    <lineage>
        <taxon>Bacteria</taxon>
        <taxon>Bacillati</taxon>
        <taxon>Bacillota</taxon>
        <taxon>Bacilli</taxon>
        <taxon>Bacillales</taxon>
        <taxon>Bacillaceae</taxon>
        <taxon>Cytobacillus</taxon>
    </lineage>
</organism>
<dbReference type="EMBL" id="JBIACJ010000007">
    <property type="protein sequence ID" value="MFE8697515.1"/>
    <property type="molecule type" value="Genomic_DNA"/>
</dbReference>
<evidence type="ECO:0000259" key="1">
    <source>
        <dbReference type="Pfam" id="PF01814"/>
    </source>
</evidence>
<name>A0ABW6K3J4_9BACI</name>
<dbReference type="InterPro" id="IPR012312">
    <property type="entry name" value="Hemerythrin-like"/>
</dbReference>
<reference evidence="2 3" key="1">
    <citation type="submission" date="2024-08" db="EMBL/GenBank/DDBJ databases">
        <title>Two novel Cytobacillus novel species.</title>
        <authorList>
            <person name="Liu G."/>
        </authorList>
    </citation>
    <scope>NUCLEOTIDE SEQUENCE [LARGE SCALE GENOMIC DNA]</scope>
    <source>
        <strain evidence="2 3">FJAT-53684</strain>
    </source>
</reference>
<protein>
    <submittedName>
        <fullName evidence="2">Hemerythrin domain-containing protein</fullName>
    </submittedName>
</protein>
<feature type="domain" description="Hemerythrin-like" evidence="1">
    <location>
        <begin position="23"/>
        <end position="135"/>
    </location>
</feature>
<sequence>MSGPSLKKPDAHSSIHEAALNEAKELMEIYRRCLEDNQEEKALQVAEIIIEHWETRTLKHAEAEEEGLYKEMVEENPEVKELVIQLTRDHDIMRRIVDQMKELLQKQVVDEQFISLMNGLIIVDLIHNEDEMNKLLVNDKH</sequence>
<keyword evidence="3" id="KW-1185">Reference proteome</keyword>
<dbReference type="Gene3D" id="1.20.120.520">
    <property type="entry name" value="nmb1532 protein domain like"/>
    <property type="match status" value="1"/>
</dbReference>